<sequence>MVQASHHSFKSTANEKQFKHECAVDAKLDTAEFAIKRNKLTDAAIALNEDTGYKLPFVVMPDSVWLKNNESSLKHVEFIGQAIHELLEKNCISEVNDVPYCCNPLSVVEDKKAKACVRCHCRQSDVLWSEQEQAQSSTYRELKAIMYSLQSFVSVLAGKKLHYGSSNQALQNIAVNIFQFFVKNAVNIAMQWIPRKENELADYISKIVDPDDWMLHPNLFALIQAMWERRGVVQYEDLTLEEFVARYTQFCSALT</sequence>
<reference evidence="1 2" key="1">
    <citation type="journal article" date="2007" name="Science">
        <title>Sea anemone genome reveals ancestral eumetazoan gene repertoire and genomic organization.</title>
        <authorList>
            <person name="Putnam N.H."/>
            <person name="Srivastava M."/>
            <person name="Hellsten U."/>
            <person name="Dirks B."/>
            <person name="Chapman J."/>
            <person name="Salamov A."/>
            <person name="Terry A."/>
            <person name="Shapiro H."/>
            <person name="Lindquist E."/>
            <person name="Kapitonov V.V."/>
            <person name="Jurka J."/>
            <person name="Genikhovich G."/>
            <person name="Grigoriev I.V."/>
            <person name="Lucas S.M."/>
            <person name="Steele R.E."/>
            <person name="Finnerty J.R."/>
            <person name="Technau U."/>
            <person name="Martindale M.Q."/>
            <person name="Rokhsar D.S."/>
        </authorList>
    </citation>
    <scope>NUCLEOTIDE SEQUENCE [LARGE SCALE GENOMIC DNA]</scope>
    <source>
        <strain evidence="2">CH2 X CH6</strain>
    </source>
</reference>
<dbReference type="PANTHER" id="PTHR33050">
    <property type="entry name" value="REVERSE TRANSCRIPTASE DOMAIN-CONTAINING PROTEIN"/>
    <property type="match status" value="1"/>
</dbReference>
<evidence type="ECO:0000313" key="2">
    <source>
        <dbReference type="Proteomes" id="UP000001593"/>
    </source>
</evidence>
<dbReference type="EMBL" id="DS469568">
    <property type="protein sequence ID" value="EDO42131.1"/>
    <property type="molecule type" value="Genomic_DNA"/>
</dbReference>
<dbReference type="Proteomes" id="UP000001593">
    <property type="component" value="Unassembled WGS sequence"/>
</dbReference>
<dbReference type="PANTHER" id="PTHR33050:SF7">
    <property type="entry name" value="RIBONUCLEASE H"/>
    <property type="match status" value="1"/>
</dbReference>
<gene>
    <name evidence="1" type="ORF">NEMVEDRAFT_v1g205735</name>
</gene>
<dbReference type="HOGENOM" id="CLU_1091093_0_0_1"/>
<name>A7S2E5_NEMVE</name>
<organism evidence="1 2">
    <name type="scientific">Nematostella vectensis</name>
    <name type="common">Starlet sea anemone</name>
    <dbReference type="NCBI Taxonomy" id="45351"/>
    <lineage>
        <taxon>Eukaryota</taxon>
        <taxon>Metazoa</taxon>
        <taxon>Cnidaria</taxon>
        <taxon>Anthozoa</taxon>
        <taxon>Hexacorallia</taxon>
        <taxon>Actiniaria</taxon>
        <taxon>Edwardsiidae</taxon>
        <taxon>Nematostella</taxon>
    </lineage>
</organism>
<accession>A7S2E5</accession>
<protein>
    <submittedName>
        <fullName evidence="1">Uncharacterized protein</fullName>
    </submittedName>
</protein>
<proteinExistence type="predicted"/>
<dbReference type="InParanoid" id="A7S2E5"/>
<keyword evidence="2" id="KW-1185">Reference proteome</keyword>
<evidence type="ECO:0000313" key="1">
    <source>
        <dbReference type="EMBL" id="EDO42131.1"/>
    </source>
</evidence>
<dbReference type="InterPro" id="IPR052055">
    <property type="entry name" value="Hepadnavirus_pol/RT"/>
</dbReference>
<dbReference type="AlphaFoldDB" id="A7S2E5"/>